<dbReference type="InParanoid" id="A0A5R8QE79"/>
<accession>A0A5R8QE79</accession>
<protein>
    <submittedName>
        <fullName evidence="2">Uncharacterized protein</fullName>
    </submittedName>
</protein>
<proteinExistence type="predicted"/>
<organism evidence="2 3">
    <name type="scientific">Culicoidibacter larvae</name>
    <dbReference type="NCBI Taxonomy" id="2579976"/>
    <lineage>
        <taxon>Bacteria</taxon>
        <taxon>Bacillati</taxon>
        <taxon>Bacillota</taxon>
        <taxon>Culicoidibacteria</taxon>
        <taxon>Culicoidibacterales</taxon>
        <taxon>Culicoidibacteraceae</taxon>
        <taxon>Culicoidibacter</taxon>
    </lineage>
</organism>
<evidence type="ECO:0000313" key="3">
    <source>
        <dbReference type="Proteomes" id="UP000306912"/>
    </source>
</evidence>
<evidence type="ECO:0000256" key="1">
    <source>
        <dbReference type="SAM" id="Phobius"/>
    </source>
</evidence>
<reference evidence="2 3" key="1">
    <citation type="submission" date="2019-05" db="EMBL/GenBank/DDBJ databases">
        <title>Culicoidintestinum kansasii gen. nov., sp. nov. from the gastrointestinal tract of the biting midge, Culicoides sonorensis.</title>
        <authorList>
            <person name="Neupane S."/>
            <person name="Ghosh A."/>
            <person name="Gunther S."/>
            <person name="Martin K."/>
            <person name="Zurek L."/>
        </authorList>
    </citation>
    <scope>NUCLEOTIDE SEQUENCE [LARGE SCALE GENOMIC DNA]</scope>
    <source>
        <strain evidence="2 3">CS-1</strain>
    </source>
</reference>
<dbReference type="Proteomes" id="UP000306912">
    <property type="component" value="Unassembled WGS sequence"/>
</dbReference>
<keyword evidence="1" id="KW-0472">Membrane</keyword>
<gene>
    <name evidence="2" type="ORF">FEZ08_06240</name>
</gene>
<keyword evidence="1" id="KW-1133">Transmembrane helix</keyword>
<feature type="transmembrane region" description="Helical" evidence="1">
    <location>
        <begin position="17"/>
        <end position="37"/>
    </location>
</feature>
<name>A0A5R8QE79_9FIRM</name>
<dbReference type="AlphaFoldDB" id="A0A5R8QE79"/>
<keyword evidence="3" id="KW-1185">Reference proteome</keyword>
<sequence>METKISTKAITQRGLKISLLVLLMLAAILLTLAFLLLTNTFGRFAERRTVLFVFALSGILVFVIWAVTCSYLFAREYSFNFGATAITIASPKSERKVQLSELEQLIIHNRTDYSKIIIQTHNKTEKYYVGLTRMLKSKEIIDMQESKNLKAYFEAAGFTFAESDNDPRDVLTFSKNDGTYRT</sequence>
<dbReference type="RefSeq" id="WP_138190855.1">
    <property type="nucleotide sequence ID" value="NZ_VBWP01000004.1"/>
</dbReference>
<feature type="transmembrane region" description="Helical" evidence="1">
    <location>
        <begin position="49"/>
        <end position="74"/>
    </location>
</feature>
<keyword evidence="1" id="KW-0812">Transmembrane</keyword>
<dbReference type="EMBL" id="VBWP01000004">
    <property type="protein sequence ID" value="TLG74303.1"/>
    <property type="molecule type" value="Genomic_DNA"/>
</dbReference>
<evidence type="ECO:0000313" key="2">
    <source>
        <dbReference type="EMBL" id="TLG74303.1"/>
    </source>
</evidence>
<comment type="caution">
    <text evidence="2">The sequence shown here is derived from an EMBL/GenBank/DDBJ whole genome shotgun (WGS) entry which is preliminary data.</text>
</comment>